<gene>
    <name evidence="4" type="ORF">DWW02_29000</name>
</gene>
<evidence type="ECO:0000256" key="1">
    <source>
        <dbReference type="ARBA" id="ARBA00023002"/>
    </source>
</evidence>
<evidence type="ECO:0000259" key="2">
    <source>
        <dbReference type="Pfam" id="PF00465"/>
    </source>
</evidence>
<dbReference type="InterPro" id="IPR039697">
    <property type="entry name" value="Alcohol_dehydrogenase_Fe"/>
</dbReference>
<dbReference type="InterPro" id="IPR035873">
    <property type="entry name" value="PhpC"/>
</dbReference>
<protein>
    <submittedName>
        <fullName evidence="4">Iron-containing alcohol dehydrogenase</fullName>
    </submittedName>
</protein>
<dbReference type="GO" id="GO:0004022">
    <property type="term" value="F:alcohol dehydrogenase (NAD+) activity"/>
    <property type="evidence" value="ECO:0007669"/>
    <property type="project" value="UniProtKB-ARBA"/>
</dbReference>
<dbReference type="Pfam" id="PF25137">
    <property type="entry name" value="ADH_Fe_C"/>
    <property type="match status" value="1"/>
</dbReference>
<dbReference type="GO" id="GO:0017000">
    <property type="term" value="P:antibiotic biosynthetic process"/>
    <property type="evidence" value="ECO:0007669"/>
    <property type="project" value="InterPro"/>
</dbReference>
<sequence length="371" mass="41555">MAEQKILVASEDYVELDDYFGDNDVKSIFLVCDSSMPFLRISKYFDYLKVHRGIEVVKFSNFKPNPFYESVVEGVKLFYRTGCDMIVAVGGGSTIDVAKCIKLFSNMNTNKNYLTQQIIPNDLKFLAVPTTAGTGSEATRYAVIYYNGDKQSVTDYSCIPSTVLMDASALKTLPIYQKKSTMMDALCHSIESYWSVNSTEESNKYSKQAIQTILENKDAYLANKDLGNANMLKAAYLAGKAINITQTTAGHAMSYKLTSLYGIAHGHAVAICISKLWEYMLEHPERCIDSRGIGFLNNIYCEIADSMGCVTVPEAVTKYKALVDSLNFINPQCSPKDYLILKTSVNPIRLKNHPIYLDEDIIESLYHQILQ</sequence>
<evidence type="ECO:0000313" key="4">
    <source>
        <dbReference type="EMBL" id="RGV68708.1"/>
    </source>
</evidence>
<dbReference type="EMBL" id="QRZM01000028">
    <property type="protein sequence ID" value="RGV68708.1"/>
    <property type="molecule type" value="Genomic_DNA"/>
</dbReference>
<evidence type="ECO:0000259" key="3">
    <source>
        <dbReference type="Pfam" id="PF25137"/>
    </source>
</evidence>
<dbReference type="Gene3D" id="1.20.1090.10">
    <property type="entry name" value="Dehydroquinate synthase-like - alpha domain"/>
    <property type="match status" value="1"/>
</dbReference>
<keyword evidence="1" id="KW-0560">Oxidoreductase</keyword>
<dbReference type="Gene3D" id="3.40.50.1970">
    <property type="match status" value="1"/>
</dbReference>
<name>A0A412YT83_9FIRM</name>
<dbReference type="AlphaFoldDB" id="A0A412YT83"/>
<dbReference type="GO" id="GO:0046872">
    <property type="term" value="F:metal ion binding"/>
    <property type="evidence" value="ECO:0007669"/>
    <property type="project" value="InterPro"/>
</dbReference>
<feature type="domain" description="Alcohol dehydrogenase iron-type/glycerol dehydrogenase GldA" evidence="2">
    <location>
        <begin position="5"/>
        <end position="166"/>
    </location>
</feature>
<reference evidence="4 5" key="1">
    <citation type="submission" date="2018-08" db="EMBL/GenBank/DDBJ databases">
        <title>A genome reference for cultivated species of the human gut microbiota.</title>
        <authorList>
            <person name="Zou Y."/>
            <person name="Xue W."/>
            <person name="Luo G."/>
        </authorList>
    </citation>
    <scope>NUCLEOTIDE SEQUENCE [LARGE SCALE GENOMIC DNA]</scope>
    <source>
        <strain evidence="4 5">AF14-18</strain>
    </source>
</reference>
<dbReference type="InterPro" id="IPR056798">
    <property type="entry name" value="ADH_Fe_C"/>
</dbReference>
<dbReference type="PANTHER" id="PTHR11496">
    <property type="entry name" value="ALCOHOL DEHYDROGENASE"/>
    <property type="match status" value="1"/>
</dbReference>
<dbReference type="Pfam" id="PF00465">
    <property type="entry name" value="Fe-ADH"/>
    <property type="match status" value="1"/>
</dbReference>
<feature type="domain" description="Fe-containing alcohol dehydrogenase-like C-terminal" evidence="3">
    <location>
        <begin position="180"/>
        <end position="328"/>
    </location>
</feature>
<dbReference type="Proteomes" id="UP000284543">
    <property type="component" value="Unassembled WGS sequence"/>
</dbReference>
<proteinExistence type="predicted"/>
<dbReference type="RefSeq" id="WP_118019745.1">
    <property type="nucleotide sequence ID" value="NZ_CAURXV010000003.1"/>
</dbReference>
<comment type="caution">
    <text evidence="4">The sequence shown here is derived from an EMBL/GenBank/DDBJ whole genome shotgun (WGS) entry which is preliminary data.</text>
</comment>
<dbReference type="PANTHER" id="PTHR11496:SF103">
    <property type="entry name" value="DEHYDROGENASE, PUTATIVE-RELATED"/>
    <property type="match status" value="1"/>
</dbReference>
<dbReference type="FunFam" id="3.40.50.1970:FF:000003">
    <property type="entry name" value="Alcohol dehydrogenase, iron-containing"/>
    <property type="match status" value="1"/>
</dbReference>
<dbReference type="SUPFAM" id="SSF56796">
    <property type="entry name" value="Dehydroquinate synthase-like"/>
    <property type="match status" value="1"/>
</dbReference>
<evidence type="ECO:0000313" key="5">
    <source>
        <dbReference type="Proteomes" id="UP000284543"/>
    </source>
</evidence>
<organism evidence="4 5">
    <name type="scientific">Enterocloster bolteae</name>
    <dbReference type="NCBI Taxonomy" id="208479"/>
    <lineage>
        <taxon>Bacteria</taxon>
        <taxon>Bacillati</taxon>
        <taxon>Bacillota</taxon>
        <taxon>Clostridia</taxon>
        <taxon>Lachnospirales</taxon>
        <taxon>Lachnospiraceae</taxon>
        <taxon>Enterocloster</taxon>
    </lineage>
</organism>
<dbReference type="CDD" id="cd08182">
    <property type="entry name" value="HEPD"/>
    <property type="match status" value="1"/>
</dbReference>
<dbReference type="InterPro" id="IPR001670">
    <property type="entry name" value="ADH_Fe/GldA"/>
</dbReference>
<accession>A0A412YT83</accession>